<dbReference type="CDD" id="cd00448">
    <property type="entry name" value="YjgF_YER057c_UK114_family"/>
    <property type="match status" value="1"/>
</dbReference>
<dbReference type="PANTHER" id="PTHR11803">
    <property type="entry name" value="2-IMINOBUTANOATE/2-IMINOPROPANOATE DEAMINASE RIDA"/>
    <property type="match status" value="1"/>
</dbReference>
<dbReference type="NCBIfam" id="TIGR00004">
    <property type="entry name" value="Rid family detoxifying hydrolase"/>
    <property type="match status" value="1"/>
</dbReference>
<dbReference type="FunFam" id="3.30.1330.40:FF:000001">
    <property type="entry name" value="L-PSP family endoribonuclease"/>
    <property type="match status" value="1"/>
</dbReference>
<dbReference type="InterPro" id="IPR019897">
    <property type="entry name" value="RidA_CS"/>
</dbReference>
<proteinExistence type="inferred from homology"/>
<dbReference type="Proteomes" id="UP001152320">
    <property type="component" value="Chromosome 11"/>
</dbReference>
<evidence type="ECO:0000313" key="3">
    <source>
        <dbReference type="Proteomes" id="UP001152320"/>
    </source>
</evidence>
<sequence length="135" mass="14559">MATKLLRRFIKTNKAPAAIGPYNQAVAVGETVYVSGQIGLDPDSGSMVEGGFEAEAHQVFKNIGAILESSGLTYNDVVKCTVLLASMDEFQTLNAIYGSYFKSNYPARAAYQVAALPKNARVEIECIAVKNMTDE</sequence>
<evidence type="ECO:0000256" key="1">
    <source>
        <dbReference type="ARBA" id="ARBA00010552"/>
    </source>
</evidence>
<comment type="caution">
    <text evidence="2">The sequence shown here is derived from an EMBL/GenBank/DDBJ whole genome shotgun (WGS) entry which is preliminary data.</text>
</comment>
<dbReference type="OrthoDB" id="309640at2759"/>
<organism evidence="2 3">
    <name type="scientific">Holothuria leucospilota</name>
    <name type="common">Black long sea cucumber</name>
    <name type="synonym">Mertensiothuria leucospilota</name>
    <dbReference type="NCBI Taxonomy" id="206669"/>
    <lineage>
        <taxon>Eukaryota</taxon>
        <taxon>Metazoa</taxon>
        <taxon>Echinodermata</taxon>
        <taxon>Eleutherozoa</taxon>
        <taxon>Echinozoa</taxon>
        <taxon>Holothuroidea</taxon>
        <taxon>Aspidochirotacea</taxon>
        <taxon>Aspidochirotida</taxon>
        <taxon>Holothuriidae</taxon>
        <taxon>Holothuria</taxon>
    </lineage>
</organism>
<dbReference type="Gene3D" id="3.30.1330.40">
    <property type="entry name" value="RutC-like"/>
    <property type="match status" value="1"/>
</dbReference>
<dbReference type="PROSITE" id="PS01094">
    <property type="entry name" value="UPF0076"/>
    <property type="match status" value="1"/>
</dbReference>
<dbReference type="GO" id="GO:0005829">
    <property type="term" value="C:cytosol"/>
    <property type="evidence" value="ECO:0007669"/>
    <property type="project" value="TreeGrafter"/>
</dbReference>
<dbReference type="InterPro" id="IPR006056">
    <property type="entry name" value="RidA"/>
</dbReference>
<evidence type="ECO:0000313" key="2">
    <source>
        <dbReference type="EMBL" id="KAJ8033722.1"/>
    </source>
</evidence>
<dbReference type="Pfam" id="PF01042">
    <property type="entry name" value="Ribonuc_L-PSP"/>
    <property type="match status" value="1"/>
</dbReference>
<dbReference type="PANTHER" id="PTHR11803:SF39">
    <property type="entry name" value="2-IMINOBUTANOATE_2-IMINOPROPANOATE DEAMINASE"/>
    <property type="match status" value="1"/>
</dbReference>
<dbReference type="InterPro" id="IPR006175">
    <property type="entry name" value="YjgF/YER057c/UK114"/>
</dbReference>
<accession>A0A9Q1BVP6</accession>
<dbReference type="GO" id="GO:0019239">
    <property type="term" value="F:deaminase activity"/>
    <property type="evidence" value="ECO:0007669"/>
    <property type="project" value="TreeGrafter"/>
</dbReference>
<dbReference type="SUPFAM" id="SSF55298">
    <property type="entry name" value="YjgF-like"/>
    <property type="match status" value="1"/>
</dbReference>
<dbReference type="GO" id="GO:0005739">
    <property type="term" value="C:mitochondrion"/>
    <property type="evidence" value="ECO:0007669"/>
    <property type="project" value="TreeGrafter"/>
</dbReference>
<dbReference type="AlphaFoldDB" id="A0A9Q1BVP6"/>
<reference evidence="2" key="1">
    <citation type="submission" date="2021-10" db="EMBL/GenBank/DDBJ databases">
        <title>Tropical sea cucumber genome reveals ecological adaptation and Cuvierian tubules defense mechanism.</title>
        <authorList>
            <person name="Chen T."/>
        </authorList>
    </citation>
    <scope>NUCLEOTIDE SEQUENCE</scope>
    <source>
        <strain evidence="2">Nanhai2018</strain>
        <tissue evidence="2">Muscle</tissue>
    </source>
</reference>
<keyword evidence="3" id="KW-1185">Reference proteome</keyword>
<protein>
    <submittedName>
        <fullName evidence="2">2-iminobutanoate/2-iminopropanoate deaminase</fullName>
    </submittedName>
</protein>
<name>A0A9Q1BVP6_HOLLE</name>
<comment type="similarity">
    <text evidence="1">Belongs to the RutC family.</text>
</comment>
<gene>
    <name evidence="2" type="ORF">HOLleu_24059</name>
</gene>
<dbReference type="EMBL" id="JAIZAY010000011">
    <property type="protein sequence ID" value="KAJ8033722.1"/>
    <property type="molecule type" value="Genomic_DNA"/>
</dbReference>
<dbReference type="InterPro" id="IPR035959">
    <property type="entry name" value="RutC-like_sf"/>
</dbReference>